<dbReference type="CDD" id="cd00167">
    <property type="entry name" value="SANT"/>
    <property type="match status" value="3"/>
</dbReference>
<dbReference type="Pfam" id="PF00249">
    <property type="entry name" value="Myb_DNA-binding"/>
    <property type="match status" value="1"/>
</dbReference>
<dbReference type="PROSITE" id="PS51294">
    <property type="entry name" value="HTH_MYB"/>
    <property type="match status" value="3"/>
</dbReference>
<feature type="domain" description="Myb-like" evidence="11">
    <location>
        <begin position="610"/>
        <end position="660"/>
    </location>
</feature>
<feature type="region of interest" description="Disordered" evidence="10">
    <location>
        <begin position="805"/>
        <end position="854"/>
    </location>
</feature>
<dbReference type="AlphaFoldDB" id="A0AA41N3I2"/>
<feature type="region of interest" description="Disordered" evidence="10">
    <location>
        <begin position="428"/>
        <end position="449"/>
    </location>
</feature>
<dbReference type="FunFam" id="1.10.10.60:FF:000201">
    <property type="entry name" value="MYB proto-oncogene like 2"/>
    <property type="match status" value="1"/>
</dbReference>
<gene>
    <name evidence="13" type="ORF">SUZIE_171320</name>
</gene>
<proteinExistence type="predicted"/>
<dbReference type="Pfam" id="PF23352">
    <property type="entry name" value="IFT52_central"/>
    <property type="match status" value="1"/>
</dbReference>
<dbReference type="InterPro" id="IPR017930">
    <property type="entry name" value="Myb_dom"/>
</dbReference>
<dbReference type="PANTHER" id="PTHR12969:SF7">
    <property type="entry name" value="INTRAFLAGELLAR TRANSPORT PROTEIN 52 HOMOLOG"/>
    <property type="match status" value="1"/>
</dbReference>
<dbReference type="Gene3D" id="6.10.250.2800">
    <property type="match status" value="1"/>
</dbReference>
<dbReference type="Pfam" id="PF21178">
    <property type="entry name" value="Itf52_C"/>
    <property type="match status" value="1"/>
</dbReference>
<dbReference type="GO" id="GO:0042073">
    <property type="term" value="P:intraciliary transport"/>
    <property type="evidence" value="ECO:0007669"/>
    <property type="project" value="TreeGrafter"/>
</dbReference>
<evidence type="ECO:0000256" key="8">
    <source>
        <dbReference type="ARBA" id="ARBA00072880"/>
    </source>
</evidence>
<feature type="compositionally biased region" description="Low complexity" evidence="10">
    <location>
        <begin position="822"/>
        <end position="849"/>
    </location>
</feature>
<feature type="compositionally biased region" description="Polar residues" evidence="10">
    <location>
        <begin position="703"/>
        <end position="714"/>
    </location>
</feature>
<feature type="region of interest" description="Disordered" evidence="10">
    <location>
        <begin position="1122"/>
        <end position="1143"/>
    </location>
</feature>
<evidence type="ECO:0000256" key="10">
    <source>
        <dbReference type="SAM" id="MobiDB-lite"/>
    </source>
</evidence>
<dbReference type="InterPro" id="IPR009057">
    <property type="entry name" value="Homeodomain-like_sf"/>
</dbReference>
<comment type="caution">
    <text evidence="13">The sequence shown here is derived from an EMBL/GenBank/DDBJ whole genome shotgun (WGS) entry which is preliminary data.</text>
</comment>
<feature type="region of interest" description="Disordered" evidence="10">
    <location>
        <begin position="691"/>
        <end position="745"/>
    </location>
</feature>
<dbReference type="SUPFAM" id="SSF46689">
    <property type="entry name" value="Homeodomain-like"/>
    <property type="match status" value="2"/>
</dbReference>
<dbReference type="Gene3D" id="1.10.10.60">
    <property type="entry name" value="Homeodomain-like"/>
    <property type="match status" value="3"/>
</dbReference>
<dbReference type="GO" id="GO:0005654">
    <property type="term" value="C:nucleoplasm"/>
    <property type="evidence" value="ECO:0007669"/>
    <property type="project" value="UniProtKB-ARBA"/>
</dbReference>
<evidence type="ECO:0000256" key="2">
    <source>
        <dbReference type="ARBA" id="ARBA00022737"/>
    </source>
</evidence>
<dbReference type="GO" id="GO:0005814">
    <property type="term" value="C:centriole"/>
    <property type="evidence" value="ECO:0007669"/>
    <property type="project" value="TreeGrafter"/>
</dbReference>
<dbReference type="SMART" id="SM00717">
    <property type="entry name" value="SANT"/>
    <property type="match status" value="3"/>
</dbReference>
<dbReference type="InterPro" id="IPR001005">
    <property type="entry name" value="SANT/Myb"/>
</dbReference>
<sequence>MEKEVRSTILFNAYKKEVFTTNNGYKSMQKRLRSNWKIQNLKEEITSEKLIGVKLWITAGPREKFTAAEFEVLKKYLDSGGDILVMLGEGGESRFDTNINFLLEEYGIMVNNDAVVRNVYYKYFHPKEALVSNGVLNREISRAAGKTVPGIIDEESSGNNAQALTFVYPFGATLSVMKPAVAVLSTGSVCFPLNRPILAFYHSKNQGGKLAVLGSCHMFSDQYLDKEENSKIMDVVFQWLTTGDIHLNQIDAEDPEISDYMMLPDTATLSERLRVCLQEGDENPRDFTTLFDLSISQLDTASLPKVIKAHEQLNVKHEPLQLIQPQFETPLPALQPAVFPPSFRELPPPPLELFDLDETFSSEKARLAQITNKCTEEDLEFYVRKCGDILGVTSKLPKDQQDAKHILEHIFFQVVEFKKLNQFQRAGGGTCGRSDISERGQGPGAAGAARVLTPARLPLRAQPRAGERGAARAGGMSRRTRGEELDELHYQDIDSDVLEQRDSKCKVKWTHEEDEQLRALVRQFGQQDWKFLASHFPNRTDQQCQYRWLRVLNPDLVKGPWTKEEDQKRLFCKVIELVKKYGTKKWTLIAKHLKGRLGKQCRERWHNHLNPEVKKSCWTEEEDRIICEAHKVLGNRWAEIAKMLPGRTDNAVKNHWNSTIKRKVDTGGFLSDSKDCKPPVYLLLELEDKDGHQSAQPAEGQENLMTSWPPTSTTIKEEEGSEGDTVAAAMSKEQEPVPAEPDGVRTPELLEEFPKNEDQEGSPPETSLPYKWVVEAANLLIPAVGSSFSEALDLIESDPDAWCDLSKFDLPEEPSVEGSIGSSPGQSQASSQQQQPQALPARPPAASAPNVTEYRLDGHTISDLSRSSRGELIPISPSTEVGGLGIGTPPSVLKRQKKRRVALSPVTENSASLSFLDSCNSLTPKSTPVKTLPFSPSQFLNFWNKQDTLELESPSLTSTPVCSQKVVVTTPLHRDKTPLHQKHAAFVTPDQKYSMDNTPHTPTPFKNALEKYGPLKPLPQTPHLEEDLKEVLRSEAGIELIIEDDMRPEKQKRKPGLRRSPIKKVRKSLALDIVDEDVKLVMSTLPKGLSLPTNVPSGSSSLTLPGVKEDNSLLNQGFLQAKPGKVAAPKPRGPSPAPAPMTSAWKKVACGGTRDQLFMQEKARQLLGRLKPSHTSRTLILS</sequence>
<dbReference type="GO" id="GO:0005929">
    <property type="term" value="C:cilium"/>
    <property type="evidence" value="ECO:0007669"/>
    <property type="project" value="TreeGrafter"/>
</dbReference>
<comment type="function">
    <text evidence="7">Transcription factor involved in the regulation of cell survival, proliferation, and differentiation. Transactivates the expression of the CLU gene.</text>
</comment>
<evidence type="ECO:0000313" key="13">
    <source>
        <dbReference type="EMBL" id="MBZ3883114.1"/>
    </source>
</evidence>
<evidence type="ECO:0000259" key="11">
    <source>
        <dbReference type="PROSITE" id="PS50090"/>
    </source>
</evidence>
<dbReference type="GO" id="GO:0030992">
    <property type="term" value="C:intraciliary transport particle B"/>
    <property type="evidence" value="ECO:0007669"/>
    <property type="project" value="TreeGrafter"/>
</dbReference>
<evidence type="ECO:0000256" key="5">
    <source>
        <dbReference type="ARBA" id="ARBA00023163"/>
    </source>
</evidence>
<dbReference type="EMBL" id="JAATJV010385277">
    <property type="protein sequence ID" value="MBZ3883114.1"/>
    <property type="molecule type" value="Genomic_DNA"/>
</dbReference>
<dbReference type="Pfam" id="PF13921">
    <property type="entry name" value="Myb_DNA-bind_6"/>
    <property type="match status" value="1"/>
</dbReference>
<dbReference type="GO" id="GO:0003677">
    <property type="term" value="F:DNA binding"/>
    <property type="evidence" value="ECO:0007669"/>
    <property type="project" value="UniProtKB-KW"/>
</dbReference>
<feature type="region of interest" description="Disordered" evidence="10">
    <location>
        <begin position="870"/>
        <end position="891"/>
    </location>
</feature>
<organism evidence="13 14">
    <name type="scientific">Sciurus carolinensis</name>
    <name type="common">Eastern gray squirrel</name>
    <dbReference type="NCBI Taxonomy" id="30640"/>
    <lineage>
        <taxon>Eukaryota</taxon>
        <taxon>Metazoa</taxon>
        <taxon>Chordata</taxon>
        <taxon>Craniata</taxon>
        <taxon>Vertebrata</taxon>
        <taxon>Euteleostomi</taxon>
        <taxon>Mammalia</taxon>
        <taxon>Eutheria</taxon>
        <taxon>Euarchontoglires</taxon>
        <taxon>Glires</taxon>
        <taxon>Rodentia</taxon>
        <taxon>Sciuromorpha</taxon>
        <taxon>Sciuridae</taxon>
        <taxon>Sciurinae</taxon>
        <taxon>Sciurini</taxon>
        <taxon>Sciurus</taxon>
    </lineage>
</organism>
<dbReference type="Proteomes" id="UP001166674">
    <property type="component" value="Unassembled WGS sequence"/>
</dbReference>
<comment type="subcellular location">
    <subcellularLocation>
        <location evidence="1">Nucleus</location>
    </subcellularLocation>
</comment>
<evidence type="ECO:0000256" key="9">
    <source>
        <dbReference type="ARBA" id="ARBA00077488"/>
    </source>
</evidence>
<keyword evidence="4" id="KW-0238">DNA-binding</keyword>
<dbReference type="CDD" id="cd23683">
    <property type="entry name" value="IFT52_CTD"/>
    <property type="match status" value="1"/>
</dbReference>
<keyword evidence="3" id="KW-0805">Transcription regulation</keyword>
<dbReference type="Pfam" id="PF23355">
    <property type="entry name" value="IFT52_GIFT"/>
    <property type="match status" value="1"/>
</dbReference>
<keyword evidence="2" id="KW-0677">Repeat</keyword>
<feature type="domain" description="HTH myb-type" evidence="12">
    <location>
        <begin position="553"/>
        <end position="613"/>
    </location>
</feature>
<dbReference type="Pfam" id="PF09316">
    <property type="entry name" value="Cmyb_C"/>
    <property type="match status" value="1"/>
</dbReference>
<evidence type="ECO:0000256" key="3">
    <source>
        <dbReference type="ARBA" id="ARBA00023015"/>
    </source>
</evidence>
<dbReference type="PROSITE" id="PS50090">
    <property type="entry name" value="MYB_LIKE"/>
    <property type="match status" value="3"/>
</dbReference>
<dbReference type="InterPro" id="IPR055458">
    <property type="entry name" value="IFT52_GIFT"/>
</dbReference>
<evidence type="ECO:0000313" key="14">
    <source>
        <dbReference type="Proteomes" id="UP001166674"/>
    </source>
</evidence>
<dbReference type="InterPro" id="IPR015395">
    <property type="entry name" value="C-myb_C"/>
</dbReference>
<keyword evidence="6" id="KW-0539">Nucleus</keyword>
<dbReference type="GO" id="GO:0060271">
    <property type="term" value="P:cilium assembly"/>
    <property type="evidence" value="ECO:0007669"/>
    <property type="project" value="TreeGrafter"/>
</dbReference>
<protein>
    <recommendedName>
        <fullName evidence="8">Myb-related protein B</fullName>
    </recommendedName>
    <alternativeName>
        <fullName evidence="9">Myb-like protein 2</fullName>
    </alternativeName>
</protein>
<dbReference type="FunFam" id="1.10.10.60:FF:000216">
    <property type="entry name" value="MYB proto-oncogene like 2"/>
    <property type="match status" value="1"/>
</dbReference>
<feature type="domain" description="Myb-like" evidence="11">
    <location>
        <begin position="501"/>
        <end position="552"/>
    </location>
</feature>
<evidence type="ECO:0000256" key="1">
    <source>
        <dbReference type="ARBA" id="ARBA00004123"/>
    </source>
</evidence>
<accession>A0AA41N3I2</accession>
<name>A0AA41N3I2_SCICA</name>
<dbReference type="PANTHER" id="PTHR12969">
    <property type="entry name" value="NGD5/OSM-6/IFT52"/>
    <property type="match status" value="1"/>
</dbReference>
<feature type="domain" description="HTH myb-type" evidence="12">
    <location>
        <begin position="501"/>
        <end position="552"/>
    </location>
</feature>
<feature type="domain" description="Myb-like" evidence="11">
    <location>
        <begin position="553"/>
        <end position="609"/>
    </location>
</feature>
<evidence type="ECO:0000256" key="4">
    <source>
        <dbReference type="ARBA" id="ARBA00023125"/>
    </source>
</evidence>
<keyword evidence="5" id="KW-0804">Transcription</keyword>
<keyword evidence="14" id="KW-1185">Reference proteome</keyword>
<feature type="domain" description="HTH myb-type" evidence="12">
    <location>
        <begin position="614"/>
        <end position="664"/>
    </location>
</feature>
<dbReference type="InterPro" id="IPR048643">
    <property type="entry name" value="Itf52_C"/>
</dbReference>
<dbReference type="InterPro" id="IPR039975">
    <property type="entry name" value="IFT52"/>
</dbReference>
<evidence type="ECO:0000256" key="7">
    <source>
        <dbReference type="ARBA" id="ARBA00057435"/>
    </source>
</evidence>
<evidence type="ECO:0000256" key="6">
    <source>
        <dbReference type="ARBA" id="ARBA00023242"/>
    </source>
</evidence>
<dbReference type="InterPro" id="IPR055460">
    <property type="entry name" value="IFT52_central"/>
</dbReference>
<evidence type="ECO:0000259" key="12">
    <source>
        <dbReference type="PROSITE" id="PS51294"/>
    </source>
</evidence>
<reference evidence="13" key="1">
    <citation type="submission" date="2020-03" db="EMBL/GenBank/DDBJ databases">
        <title>Studies in the Genomics of Life Span.</title>
        <authorList>
            <person name="Glass D."/>
        </authorList>
    </citation>
    <scope>NUCLEOTIDE SEQUENCE</scope>
    <source>
        <strain evidence="13">SUZIE</strain>
        <tissue evidence="13">Muscle</tissue>
    </source>
</reference>
<dbReference type="FunFam" id="1.10.10.60:FF:000010">
    <property type="entry name" value="Transcriptional activator Myb isoform A"/>
    <property type="match status" value="1"/>
</dbReference>